<dbReference type="AlphaFoldDB" id="A0A0K6S772"/>
<reference evidence="2" key="1">
    <citation type="submission" date="2014-11" db="EMBL/GenBank/DDBJ databases">
        <title>Molecular phylogeny of cliff fern family Woodsiaceae with morphological implications.</title>
        <authorList>
            <person name="Shao Y.-Z."/>
            <person name="Wei R."/>
            <person name="Zhang X.-C."/>
        </authorList>
    </citation>
    <scope>NUCLEOTIDE SEQUENCE</scope>
</reference>
<evidence type="ECO:0000313" key="2">
    <source>
        <dbReference type="EMBL" id="CUC09343.1"/>
    </source>
</evidence>
<dbReference type="VEuPathDB" id="CryptoDB:Cvel_18703"/>
<gene>
    <name evidence="2" type="ORF">Cvel_18703.t1</name>
</gene>
<feature type="region of interest" description="Disordered" evidence="1">
    <location>
        <begin position="72"/>
        <end position="104"/>
    </location>
</feature>
<protein>
    <submittedName>
        <fullName evidence="2">Uncharacterized protein</fullName>
    </submittedName>
</protein>
<organism evidence="2">
    <name type="scientific">Chromera velia CCMP2878</name>
    <dbReference type="NCBI Taxonomy" id="1169474"/>
    <lineage>
        <taxon>Eukaryota</taxon>
        <taxon>Sar</taxon>
        <taxon>Alveolata</taxon>
        <taxon>Colpodellida</taxon>
        <taxon>Chromeraceae</taxon>
        <taxon>Chromera</taxon>
    </lineage>
</organism>
<sequence>IPPFGSIYPRKITPGPGRYDWSKYFEGSTTSQKLSSQASASFSFGTVPKLRLPRPNINPTISEQHLKGDLLLDTPGPEYLPKETKLTSRLPNASSWSFSRAPRM</sequence>
<feature type="compositionally biased region" description="Polar residues" evidence="1">
    <location>
        <begin position="87"/>
        <end position="98"/>
    </location>
</feature>
<accession>A0A0K6S772</accession>
<name>A0A0K6S772_9ALVE</name>
<feature type="non-terminal residue" evidence="2">
    <location>
        <position position="1"/>
    </location>
</feature>
<evidence type="ECO:0000256" key="1">
    <source>
        <dbReference type="SAM" id="MobiDB-lite"/>
    </source>
</evidence>
<proteinExistence type="predicted"/>
<dbReference type="EMBL" id="CDMZ01000625">
    <property type="protein sequence ID" value="CUC09343.1"/>
    <property type="molecule type" value="Genomic_DNA"/>
</dbReference>